<keyword evidence="1" id="KW-0560">Oxidoreductase</keyword>
<dbReference type="PANTHER" id="PTHR43333">
    <property type="entry name" value="2-HACID_DH_C DOMAIN-CONTAINING PROTEIN"/>
    <property type="match status" value="1"/>
</dbReference>
<evidence type="ECO:0000256" key="2">
    <source>
        <dbReference type="ARBA" id="ARBA00023027"/>
    </source>
</evidence>
<dbReference type="SUPFAM" id="SSF51735">
    <property type="entry name" value="NAD(P)-binding Rossmann-fold domains"/>
    <property type="match status" value="1"/>
</dbReference>
<dbReference type="SUPFAM" id="SSF52283">
    <property type="entry name" value="Formate/glycerate dehydrogenase catalytic domain-like"/>
    <property type="match status" value="1"/>
</dbReference>
<protein>
    <recommendedName>
        <fullName evidence="3">D-isomer specific 2-hydroxyacid dehydrogenase NAD-binding domain-containing protein</fullName>
    </recommendedName>
</protein>
<dbReference type="GeneID" id="89939246"/>
<organism evidence="4 5">
    <name type="scientific">Canariomyces notabilis</name>
    <dbReference type="NCBI Taxonomy" id="2074819"/>
    <lineage>
        <taxon>Eukaryota</taxon>
        <taxon>Fungi</taxon>
        <taxon>Dikarya</taxon>
        <taxon>Ascomycota</taxon>
        <taxon>Pezizomycotina</taxon>
        <taxon>Sordariomycetes</taxon>
        <taxon>Sordariomycetidae</taxon>
        <taxon>Sordariales</taxon>
        <taxon>Chaetomiaceae</taxon>
        <taxon>Canariomyces</taxon>
    </lineage>
</organism>
<accession>A0AAN6YTQ4</accession>
<gene>
    <name evidence="4" type="ORF">N656DRAFT_779055</name>
</gene>
<dbReference type="InterPro" id="IPR006140">
    <property type="entry name" value="D-isomer_DH_NAD-bd"/>
</dbReference>
<feature type="domain" description="D-isomer specific 2-hydroxyacid dehydrogenase NAD-binding" evidence="3">
    <location>
        <begin position="229"/>
        <end position="336"/>
    </location>
</feature>
<evidence type="ECO:0000313" key="4">
    <source>
        <dbReference type="EMBL" id="KAK4112824.1"/>
    </source>
</evidence>
<dbReference type="PANTHER" id="PTHR43333:SF1">
    <property type="entry name" value="D-ISOMER SPECIFIC 2-HYDROXYACID DEHYDROGENASE NAD-BINDING DOMAIN-CONTAINING PROTEIN"/>
    <property type="match status" value="1"/>
</dbReference>
<dbReference type="AlphaFoldDB" id="A0AAN6YTQ4"/>
<dbReference type="GO" id="GO:0016491">
    <property type="term" value="F:oxidoreductase activity"/>
    <property type="evidence" value="ECO:0007669"/>
    <property type="project" value="UniProtKB-KW"/>
</dbReference>
<dbReference type="Pfam" id="PF02826">
    <property type="entry name" value="2-Hacid_dh_C"/>
    <property type="match status" value="2"/>
</dbReference>
<dbReference type="InterPro" id="IPR036291">
    <property type="entry name" value="NAD(P)-bd_dom_sf"/>
</dbReference>
<dbReference type="PROSITE" id="PS00065">
    <property type="entry name" value="D_2_HYDROXYACID_DH_1"/>
    <property type="match status" value="1"/>
</dbReference>
<keyword evidence="2" id="KW-0520">NAD</keyword>
<evidence type="ECO:0000259" key="3">
    <source>
        <dbReference type="Pfam" id="PF02826"/>
    </source>
</evidence>
<dbReference type="Gene3D" id="3.40.50.720">
    <property type="entry name" value="NAD(P)-binding Rossmann-like Domain"/>
    <property type="match status" value="2"/>
</dbReference>
<comment type="caution">
    <text evidence="4">The sequence shown here is derived from an EMBL/GenBank/DDBJ whole genome shotgun (WGS) entry which is preliminary data.</text>
</comment>
<evidence type="ECO:0000256" key="1">
    <source>
        <dbReference type="ARBA" id="ARBA00023002"/>
    </source>
</evidence>
<reference evidence="4" key="2">
    <citation type="submission" date="2023-05" db="EMBL/GenBank/DDBJ databases">
        <authorList>
            <consortium name="Lawrence Berkeley National Laboratory"/>
            <person name="Steindorff A."/>
            <person name="Hensen N."/>
            <person name="Bonometti L."/>
            <person name="Westerberg I."/>
            <person name="Brannstrom I.O."/>
            <person name="Guillou S."/>
            <person name="Cros-Aarteil S."/>
            <person name="Calhoun S."/>
            <person name="Haridas S."/>
            <person name="Kuo A."/>
            <person name="Mondo S."/>
            <person name="Pangilinan J."/>
            <person name="Riley R."/>
            <person name="Labutti K."/>
            <person name="Andreopoulos B."/>
            <person name="Lipzen A."/>
            <person name="Chen C."/>
            <person name="Yanf M."/>
            <person name="Daum C."/>
            <person name="Ng V."/>
            <person name="Clum A."/>
            <person name="Ohm R."/>
            <person name="Martin F."/>
            <person name="Silar P."/>
            <person name="Natvig D."/>
            <person name="Lalanne C."/>
            <person name="Gautier V."/>
            <person name="Ament-Velasquez S.L."/>
            <person name="Kruys A."/>
            <person name="Hutchinson M.I."/>
            <person name="Powell A.J."/>
            <person name="Barry K."/>
            <person name="Miller A.N."/>
            <person name="Grigoriev I.V."/>
            <person name="Debuchy R."/>
            <person name="Gladieux P."/>
            <person name="Thoren M.H."/>
            <person name="Johannesson H."/>
        </authorList>
    </citation>
    <scope>NUCLEOTIDE SEQUENCE</scope>
    <source>
        <strain evidence="4">CBS 508.74</strain>
    </source>
</reference>
<dbReference type="Proteomes" id="UP001302812">
    <property type="component" value="Unassembled WGS sequence"/>
</dbReference>
<dbReference type="InterPro" id="IPR029752">
    <property type="entry name" value="D-isomer_DH_CS1"/>
</dbReference>
<dbReference type="CDD" id="cd12163">
    <property type="entry name" value="2-Hacid_dh_5"/>
    <property type="match status" value="1"/>
</dbReference>
<sequence length="373" mass="41073">MLIRVGTNKTLKGHKLLMVTPWERPNDFIEKLSAKFPDLEVRFHQLPDIDFEPVDPLPAEEWKDVTLAFTFKALPKPDEAPKLEYVQLMSAGANHVLHEPVFKDTDVTFCTANGVHGPQISEWIISTYLAFEHRFAEYLGYQQQGRWDRGELMTIEDAASKTIGILGYGSIGRQTARLAKALGMRVHAYTLHPRPTPASRRDTSWSPPGMGDPEGEFPSEWFSGGSTADLHRFLSSGLDLLVVATPLTDRTTHLLGKAEFEVLARAANRPEGKGRKGGTFVSNIARGAVVDTEALIEALNGELIRGAAIDVTDPEPLPDGHPLWSAKNVIVTPHVSGASVSYYDRVLAVLEVNLERLSEGGELVNVVDKKSGY</sequence>
<evidence type="ECO:0000313" key="5">
    <source>
        <dbReference type="Proteomes" id="UP001302812"/>
    </source>
</evidence>
<proteinExistence type="predicted"/>
<dbReference type="RefSeq" id="XP_064670394.1">
    <property type="nucleotide sequence ID" value="XM_064815121.1"/>
</dbReference>
<dbReference type="GO" id="GO:0051287">
    <property type="term" value="F:NAD binding"/>
    <property type="evidence" value="ECO:0007669"/>
    <property type="project" value="InterPro"/>
</dbReference>
<dbReference type="EMBL" id="MU853341">
    <property type="protein sequence ID" value="KAK4112824.1"/>
    <property type="molecule type" value="Genomic_DNA"/>
</dbReference>
<name>A0AAN6YTQ4_9PEZI</name>
<feature type="domain" description="D-isomer specific 2-hydroxyacid dehydrogenase NAD-binding" evidence="3">
    <location>
        <begin position="127"/>
        <end position="197"/>
    </location>
</feature>
<reference evidence="4" key="1">
    <citation type="journal article" date="2023" name="Mol. Phylogenet. Evol.">
        <title>Genome-scale phylogeny and comparative genomics of the fungal order Sordariales.</title>
        <authorList>
            <person name="Hensen N."/>
            <person name="Bonometti L."/>
            <person name="Westerberg I."/>
            <person name="Brannstrom I.O."/>
            <person name="Guillou S."/>
            <person name="Cros-Aarteil S."/>
            <person name="Calhoun S."/>
            <person name="Haridas S."/>
            <person name="Kuo A."/>
            <person name="Mondo S."/>
            <person name="Pangilinan J."/>
            <person name="Riley R."/>
            <person name="LaButti K."/>
            <person name="Andreopoulos B."/>
            <person name="Lipzen A."/>
            <person name="Chen C."/>
            <person name="Yan M."/>
            <person name="Daum C."/>
            <person name="Ng V."/>
            <person name="Clum A."/>
            <person name="Steindorff A."/>
            <person name="Ohm R.A."/>
            <person name="Martin F."/>
            <person name="Silar P."/>
            <person name="Natvig D.O."/>
            <person name="Lalanne C."/>
            <person name="Gautier V."/>
            <person name="Ament-Velasquez S.L."/>
            <person name="Kruys A."/>
            <person name="Hutchinson M.I."/>
            <person name="Powell A.J."/>
            <person name="Barry K."/>
            <person name="Miller A.N."/>
            <person name="Grigoriev I.V."/>
            <person name="Debuchy R."/>
            <person name="Gladieux P."/>
            <person name="Hiltunen Thoren M."/>
            <person name="Johannesson H."/>
        </authorList>
    </citation>
    <scope>NUCLEOTIDE SEQUENCE</scope>
    <source>
        <strain evidence="4">CBS 508.74</strain>
    </source>
</reference>
<keyword evidence="5" id="KW-1185">Reference proteome</keyword>